<accession>B8HJK8</accession>
<evidence type="ECO:0000313" key="1">
    <source>
        <dbReference type="EMBL" id="ACL44961.1"/>
    </source>
</evidence>
<dbReference type="InterPro" id="IPR025506">
    <property type="entry name" value="Abi_alpha"/>
</dbReference>
<dbReference type="HOGENOM" id="CLU_996462_0_0_3"/>
<name>B8HJK8_CYAP4</name>
<gene>
    <name evidence="1" type="ordered locus">Cyan7425_2606</name>
</gene>
<dbReference type="eggNOG" id="ENOG503386Y">
    <property type="taxonomic scope" value="Bacteria"/>
</dbReference>
<dbReference type="Pfam" id="PF14337">
    <property type="entry name" value="Abi_alpha"/>
    <property type="match status" value="1"/>
</dbReference>
<protein>
    <recommendedName>
        <fullName evidence="2">DUF4393 domain-containing protein</fullName>
    </recommendedName>
</protein>
<organism evidence="1">
    <name type="scientific">Cyanothece sp. (strain PCC 7425 / ATCC 29141)</name>
    <dbReference type="NCBI Taxonomy" id="395961"/>
    <lineage>
        <taxon>Bacteria</taxon>
        <taxon>Bacillati</taxon>
        <taxon>Cyanobacteriota</taxon>
        <taxon>Cyanophyceae</taxon>
        <taxon>Gomontiellales</taxon>
        <taxon>Cyanothecaceae</taxon>
        <taxon>Cyanothece</taxon>
    </lineage>
</organism>
<dbReference type="OrthoDB" id="575628at2"/>
<sequence>MAEDLTGIGKAISALSQPIQGFLSTILGPAAKEAGELFADNVKFIRWKNSLRILEKAQKEIEIRGIQPKKVPLKTLLPILEGASLESDDENLQAKWSNLLTSAVSGGSSHPSYPKILSELEHFEARILDYLYLFELKLVSRKAELNKVEQQYPGRNNLALRKQKTEEVINSFDIPRDCFQLSKIGEKLSIKKGILRDSIENLLRLRLCEHPERVSEIEVLTAASLNRPNRNRLPTSAENDEEYELDVEEDYIVNRVIDLNLVRLTSLGMSFMAACQPLP</sequence>
<reference evidence="1" key="1">
    <citation type="submission" date="2009-01" db="EMBL/GenBank/DDBJ databases">
        <title>Complete sequence of chromosome Cyanothece sp. PCC 7425.</title>
        <authorList>
            <consortium name="US DOE Joint Genome Institute"/>
            <person name="Lucas S."/>
            <person name="Copeland A."/>
            <person name="Lapidus A."/>
            <person name="Glavina del Rio T."/>
            <person name="Dalin E."/>
            <person name="Tice H."/>
            <person name="Bruce D."/>
            <person name="Goodwin L."/>
            <person name="Pitluck S."/>
            <person name="Sims D."/>
            <person name="Meineke L."/>
            <person name="Brettin T."/>
            <person name="Detter J.C."/>
            <person name="Han C."/>
            <person name="Larimer F."/>
            <person name="Land M."/>
            <person name="Hauser L."/>
            <person name="Kyrpides N."/>
            <person name="Ovchinnikova G."/>
            <person name="Liberton M."/>
            <person name="Stoeckel J."/>
            <person name="Banerjee A."/>
            <person name="Singh A."/>
            <person name="Page L."/>
            <person name="Sato H."/>
            <person name="Zhao L."/>
            <person name="Sherman L."/>
            <person name="Pakrasi H."/>
            <person name="Richardson P."/>
        </authorList>
    </citation>
    <scope>NUCLEOTIDE SEQUENCE</scope>
    <source>
        <strain evidence="1">PCC 7425</strain>
    </source>
</reference>
<dbReference type="AlphaFoldDB" id="B8HJK8"/>
<dbReference type="EMBL" id="CP001344">
    <property type="protein sequence ID" value="ACL44961.1"/>
    <property type="molecule type" value="Genomic_DNA"/>
</dbReference>
<dbReference type="KEGG" id="cyn:Cyan7425_2606"/>
<proteinExistence type="predicted"/>
<evidence type="ECO:0008006" key="2">
    <source>
        <dbReference type="Google" id="ProtNLM"/>
    </source>
</evidence>